<evidence type="ECO:0000259" key="2">
    <source>
        <dbReference type="Pfam" id="PF13843"/>
    </source>
</evidence>
<evidence type="ECO:0000313" key="3">
    <source>
        <dbReference type="EMBL" id="KAE8993037.1"/>
    </source>
</evidence>
<dbReference type="EMBL" id="QXFV01002089">
    <property type="protein sequence ID" value="KAE8993037.1"/>
    <property type="molecule type" value="Genomic_DNA"/>
</dbReference>
<proteinExistence type="predicted"/>
<sequence length="559" mass="61197">MNGPGEKTFKQFWRELSKEGWKPRKPTVLTKHQSYVKPGIKGRLDNAKRGEHYVVGKVFAWETCKFVANAYDKWQTRRLWTTLRTSRASTPVPTSVGMPQRVTTGKLASYAVVAHAPLGRLLPSPDPVAHNAAAGATQVDPSTVSPAASASVATAQATTESASDAAPASIPDDTEQAQLVSVVIPESVGDAAPASVPDDTEQDQLESVGNPKEGGQTHASDDEESKSGGGTQDGVEFEIFDSDDFMEGELQLPAATDYYDGPCGPTRSAVAYADSPPALFFYFLPKEHWIRIADETNQYRAQNISAVAAARQAQDPRVSVPNLEEIDQGLSKLKRIKPHEIVHVIVLLIARTIGPIRDGLAKHWATEEDGAIPRGTFSRFMKRSRFEAILQFLHFNNNAEGEAHLDEAWKIRPVLQTVDKTFRRGYRLGKVIPFGEGMMPNRSKYNPMHVFMPDKPSKYGTNVYMTCCAETAYCSQVDIYCGADKQIPRKKKAADDALGVGPKAVVRNTSKALIGQSPKPLVVTDSFYSTVALSLKLLEMGHHHVGTTRIDRLGRCPIV</sequence>
<feature type="domain" description="PiggyBac transposable element-derived protein" evidence="2">
    <location>
        <begin position="275"/>
        <end position="557"/>
    </location>
</feature>
<evidence type="ECO:0000313" key="4">
    <source>
        <dbReference type="Proteomes" id="UP000429607"/>
    </source>
</evidence>
<gene>
    <name evidence="3" type="ORF">PR001_g20775</name>
</gene>
<comment type="caution">
    <text evidence="3">The sequence shown here is derived from an EMBL/GenBank/DDBJ whole genome shotgun (WGS) entry which is preliminary data.</text>
</comment>
<feature type="region of interest" description="Disordered" evidence="1">
    <location>
        <begin position="189"/>
        <end position="235"/>
    </location>
</feature>
<organism evidence="3 4">
    <name type="scientific">Phytophthora rubi</name>
    <dbReference type="NCBI Taxonomy" id="129364"/>
    <lineage>
        <taxon>Eukaryota</taxon>
        <taxon>Sar</taxon>
        <taxon>Stramenopiles</taxon>
        <taxon>Oomycota</taxon>
        <taxon>Peronosporomycetes</taxon>
        <taxon>Peronosporales</taxon>
        <taxon>Peronosporaceae</taxon>
        <taxon>Phytophthora</taxon>
    </lineage>
</organism>
<dbReference type="PANTHER" id="PTHR46599:SF3">
    <property type="entry name" value="PIGGYBAC TRANSPOSABLE ELEMENT-DERIVED PROTEIN 4"/>
    <property type="match status" value="1"/>
</dbReference>
<evidence type="ECO:0000256" key="1">
    <source>
        <dbReference type="SAM" id="MobiDB-lite"/>
    </source>
</evidence>
<dbReference type="PANTHER" id="PTHR46599">
    <property type="entry name" value="PIGGYBAC TRANSPOSABLE ELEMENT-DERIVED PROTEIN 4"/>
    <property type="match status" value="1"/>
</dbReference>
<dbReference type="AlphaFoldDB" id="A0A6A3JH27"/>
<reference evidence="3 4" key="1">
    <citation type="submission" date="2018-09" db="EMBL/GenBank/DDBJ databases">
        <title>Genomic investigation of the strawberry pathogen Phytophthora fragariae indicates pathogenicity is determined by transcriptional variation in three key races.</title>
        <authorList>
            <person name="Adams T.M."/>
            <person name="Armitage A.D."/>
            <person name="Sobczyk M.K."/>
            <person name="Bates H.J."/>
            <person name="Dunwell J.M."/>
            <person name="Nellist C.F."/>
            <person name="Harrison R.J."/>
        </authorList>
    </citation>
    <scope>NUCLEOTIDE SEQUENCE [LARGE SCALE GENOMIC DNA]</scope>
    <source>
        <strain evidence="3 4">SCRP249</strain>
    </source>
</reference>
<dbReference type="InterPro" id="IPR029526">
    <property type="entry name" value="PGBD"/>
</dbReference>
<accession>A0A6A3JH27</accession>
<name>A0A6A3JH27_9STRA</name>
<dbReference type="Proteomes" id="UP000429607">
    <property type="component" value="Unassembled WGS sequence"/>
</dbReference>
<protein>
    <recommendedName>
        <fullName evidence="2">PiggyBac transposable element-derived protein domain-containing protein</fullName>
    </recommendedName>
</protein>
<dbReference type="Pfam" id="PF13843">
    <property type="entry name" value="DDE_Tnp_1_7"/>
    <property type="match status" value="1"/>
</dbReference>
<feature type="region of interest" description="Disordered" evidence="1">
    <location>
        <begin position="133"/>
        <end position="172"/>
    </location>
</feature>
<feature type="compositionally biased region" description="Low complexity" evidence="1">
    <location>
        <begin position="140"/>
        <end position="171"/>
    </location>
</feature>